<gene>
    <name evidence="1" type="ORF">BV25DRAFT_690578</name>
</gene>
<organism evidence="1 2">
    <name type="scientific">Artomyces pyxidatus</name>
    <dbReference type="NCBI Taxonomy" id="48021"/>
    <lineage>
        <taxon>Eukaryota</taxon>
        <taxon>Fungi</taxon>
        <taxon>Dikarya</taxon>
        <taxon>Basidiomycota</taxon>
        <taxon>Agaricomycotina</taxon>
        <taxon>Agaricomycetes</taxon>
        <taxon>Russulales</taxon>
        <taxon>Auriscalpiaceae</taxon>
        <taxon>Artomyces</taxon>
    </lineage>
</organism>
<dbReference type="Proteomes" id="UP000814140">
    <property type="component" value="Unassembled WGS sequence"/>
</dbReference>
<reference evidence="1" key="1">
    <citation type="submission" date="2021-03" db="EMBL/GenBank/DDBJ databases">
        <authorList>
            <consortium name="DOE Joint Genome Institute"/>
            <person name="Ahrendt S."/>
            <person name="Looney B.P."/>
            <person name="Miyauchi S."/>
            <person name="Morin E."/>
            <person name="Drula E."/>
            <person name="Courty P.E."/>
            <person name="Chicoki N."/>
            <person name="Fauchery L."/>
            <person name="Kohler A."/>
            <person name="Kuo A."/>
            <person name="Labutti K."/>
            <person name="Pangilinan J."/>
            <person name="Lipzen A."/>
            <person name="Riley R."/>
            <person name="Andreopoulos W."/>
            <person name="He G."/>
            <person name="Johnson J."/>
            <person name="Barry K.W."/>
            <person name="Grigoriev I.V."/>
            <person name="Nagy L."/>
            <person name="Hibbett D."/>
            <person name="Henrissat B."/>
            <person name="Matheny P.B."/>
            <person name="Labbe J."/>
            <person name="Martin F."/>
        </authorList>
    </citation>
    <scope>NUCLEOTIDE SEQUENCE</scope>
    <source>
        <strain evidence="1">HHB10654</strain>
    </source>
</reference>
<accession>A0ACB8T024</accession>
<evidence type="ECO:0000313" key="2">
    <source>
        <dbReference type="Proteomes" id="UP000814140"/>
    </source>
</evidence>
<dbReference type="EMBL" id="MU277209">
    <property type="protein sequence ID" value="KAI0062060.1"/>
    <property type="molecule type" value="Genomic_DNA"/>
</dbReference>
<comment type="caution">
    <text evidence="1">The sequence shown here is derived from an EMBL/GenBank/DDBJ whole genome shotgun (WGS) entry which is preliminary data.</text>
</comment>
<keyword evidence="2" id="KW-1185">Reference proteome</keyword>
<reference evidence="1" key="2">
    <citation type="journal article" date="2022" name="New Phytol.">
        <title>Evolutionary transition to the ectomycorrhizal habit in the genomes of a hyperdiverse lineage of mushroom-forming fungi.</title>
        <authorList>
            <person name="Looney B."/>
            <person name="Miyauchi S."/>
            <person name="Morin E."/>
            <person name="Drula E."/>
            <person name="Courty P.E."/>
            <person name="Kohler A."/>
            <person name="Kuo A."/>
            <person name="LaButti K."/>
            <person name="Pangilinan J."/>
            <person name="Lipzen A."/>
            <person name="Riley R."/>
            <person name="Andreopoulos W."/>
            <person name="He G."/>
            <person name="Johnson J."/>
            <person name="Nolan M."/>
            <person name="Tritt A."/>
            <person name="Barry K.W."/>
            <person name="Grigoriev I.V."/>
            <person name="Nagy L.G."/>
            <person name="Hibbett D."/>
            <person name="Henrissat B."/>
            <person name="Matheny P.B."/>
            <person name="Labbe J."/>
            <person name="Martin F.M."/>
        </authorList>
    </citation>
    <scope>NUCLEOTIDE SEQUENCE</scope>
    <source>
        <strain evidence="1">HHB10654</strain>
    </source>
</reference>
<sequence length="447" mass="50882">MPQHSWFSFAPPEIWIEIFEWASFVPGLMDIDLPNTFEHPTTFMVDGTAYTFRVHDLKASLLTRKALVLVCKDWYSMAMPLLYQCLVVRSVKDAECLCLTLNKSRLRTEEGHGDSALGSYTRHLVVRSRERSDLSEIIPSLPNLQILSFSLAIPSATPSDASGGSGDVDPLFFLRAVLETCGNSLQRISATRLPYSIRCDIDAFTKMCMTMAPQLRTLITPDVSVTRDLAIHSPVLPSLMSTDDRNTEVSLDASPPSSPSEYDFVSVFEFLETRRTFLEKWSPFFSAHGSHLTTVHLRFDIHCRAVHLSMLRIHCPNLRLVVLYFKSVPNRYAVRDMPPVLRVGIHFGDIVPAADFLALSRMLSEMNTVPGRVVRFLHPQDWLMFQAYMKYMEKKDRDGLVHAITTGSFHLEDHNGDRLWPSMTAVTDTECIVRAYFDRLFRPRRAQ</sequence>
<evidence type="ECO:0000313" key="1">
    <source>
        <dbReference type="EMBL" id="KAI0062060.1"/>
    </source>
</evidence>
<proteinExistence type="predicted"/>
<protein>
    <submittedName>
        <fullName evidence="1">Uncharacterized protein</fullName>
    </submittedName>
</protein>
<name>A0ACB8T024_9AGAM</name>